<evidence type="ECO:0000313" key="3">
    <source>
        <dbReference type="Proteomes" id="UP001151760"/>
    </source>
</evidence>
<evidence type="ECO:0000256" key="1">
    <source>
        <dbReference type="SAM" id="MobiDB-lite"/>
    </source>
</evidence>
<comment type="caution">
    <text evidence="2">The sequence shown here is derived from an EMBL/GenBank/DDBJ whole genome shotgun (WGS) entry which is preliminary data.</text>
</comment>
<reference evidence="2" key="1">
    <citation type="journal article" date="2022" name="Int. J. Mol. Sci.">
        <title>Draft Genome of Tanacetum Coccineum: Genomic Comparison of Closely Related Tanacetum-Family Plants.</title>
        <authorList>
            <person name="Yamashiro T."/>
            <person name="Shiraishi A."/>
            <person name="Nakayama K."/>
            <person name="Satake H."/>
        </authorList>
    </citation>
    <scope>NUCLEOTIDE SEQUENCE</scope>
</reference>
<feature type="region of interest" description="Disordered" evidence="1">
    <location>
        <begin position="188"/>
        <end position="210"/>
    </location>
</feature>
<dbReference type="EMBL" id="BQNB010020504">
    <property type="protein sequence ID" value="GJT96695.1"/>
    <property type="molecule type" value="Genomic_DNA"/>
</dbReference>
<protein>
    <submittedName>
        <fullName evidence="2">Uncharacterized protein</fullName>
    </submittedName>
</protein>
<sequence length="219" mass="24926">MDVCFGGDGLYRRAIMKFTVISNPSPYNIILGHPGLKQLRAIPSTIHEMMKFPTPWGIATLVYQTAMIFVAVRSSLRSLKPKRTIESRAKRSSINLIRTLFHITCFSHNVKTRVIIRVLRIILVVLLEHPSDIYVFTMKMEILLEPTSNKLMVGDSNVHTLEDLTLILGILSRRFFLRLKLPDHRSVLTGSRGSSKDGDEDTSFQQSQVHSHMLILKTQ</sequence>
<reference evidence="2" key="2">
    <citation type="submission" date="2022-01" db="EMBL/GenBank/DDBJ databases">
        <authorList>
            <person name="Yamashiro T."/>
            <person name="Shiraishi A."/>
            <person name="Satake H."/>
            <person name="Nakayama K."/>
        </authorList>
    </citation>
    <scope>NUCLEOTIDE SEQUENCE</scope>
</reference>
<evidence type="ECO:0000313" key="2">
    <source>
        <dbReference type="EMBL" id="GJT96695.1"/>
    </source>
</evidence>
<accession>A0ABQ5I977</accession>
<organism evidence="2 3">
    <name type="scientific">Tanacetum coccineum</name>
    <dbReference type="NCBI Taxonomy" id="301880"/>
    <lineage>
        <taxon>Eukaryota</taxon>
        <taxon>Viridiplantae</taxon>
        <taxon>Streptophyta</taxon>
        <taxon>Embryophyta</taxon>
        <taxon>Tracheophyta</taxon>
        <taxon>Spermatophyta</taxon>
        <taxon>Magnoliopsida</taxon>
        <taxon>eudicotyledons</taxon>
        <taxon>Gunneridae</taxon>
        <taxon>Pentapetalae</taxon>
        <taxon>asterids</taxon>
        <taxon>campanulids</taxon>
        <taxon>Asterales</taxon>
        <taxon>Asteraceae</taxon>
        <taxon>Asteroideae</taxon>
        <taxon>Anthemideae</taxon>
        <taxon>Anthemidinae</taxon>
        <taxon>Tanacetum</taxon>
    </lineage>
</organism>
<dbReference type="Proteomes" id="UP001151760">
    <property type="component" value="Unassembled WGS sequence"/>
</dbReference>
<proteinExistence type="predicted"/>
<keyword evidence="3" id="KW-1185">Reference proteome</keyword>
<name>A0ABQ5I977_9ASTR</name>
<gene>
    <name evidence="2" type="ORF">Tco_1092213</name>
</gene>